<dbReference type="AlphaFoldDB" id="A0A2N3U807"/>
<dbReference type="PROSITE" id="PS51257">
    <property type="entry name" value="PROKAR_LIPOPROTEIN"/>
    <property type="match status" value="1"/>
</dbReference>
<comment type="caution">
    <text evidence="1">The sequence shown here is derived from an EMBL/GenBank/DDBJ whole genome shotgun (WGS) entry which is preliminary data.</text>
</comment>
<keyword evidence="2" id="KW-1185">Reference proteome</keyword>
<evidence type="ECO:0008006" key="3">
    <source>
        <dbReference type="Google" id="ProtNLM"/>
    </source>
</evidence>
<sequence>MAIKNQLIIIILTLFAALSSCKKDDEATIFYWDETGCADPWKQNSEDTEEERKVEIKSYLENQNVNVKNIEFEFNQNKQQLCYACNCTTGRVIVVKVARSDERIMKKLNFYQ</sequence>
<proteinExistence type="predicted"/>
<dbReference type="RefSeq" id="WP_101445062.1">
    <property type="nucleotide sequence ID" value="NZ_PJMU01000003.1"/>
</dbReference>
<protein>
    <recommendedName>
        <fullName evidence="3">Lipoprotein</fullName>
    </recommendedName>
</protein>
<dbReference type="EMBL" id="PJMU01000003">
    <property type="protein sequence ID" value="PKV62890.1"/>
    <property type="molecule type" value="Genomic_DNA"/>
</dbReference>
<dbReference type="Proteomes" id="UP000233782">
    <property type="component" value="Unassembled WGS sequence"/>
</dbReference>
<evidence type="ECO:0000313" key="2">
    <source>
        <dbReference type="Proteomes" id="UP000233782"/>
    </source>
</evidence>
<dbReference type="OrthoDB" id="1447715at2"/>
<reference evidence="1 2" key="1">
    <citation type="submission" date="2017-12" db="EMBL/GenBank/DDBJ databases">
        <title>Genomic Encyclopedia of Type Strains, Phase III (KMG-III): the genomes of soil and plant-associated and newly described type strains.</title>
        <authorList>
            <person name="Whitman W."/>
        </authorList>
    </citation>
    <scope>NUCLEOTIDE SEQUENCE [LARGE SCALE GENOMIC DNA]</scope>
    <source>
        <strain evidence="1 2">LP43</strain>
    </source>
</reference>
<accession>A0A2N3U807</accession>
<gene>
    <name evidence="1" type="ORF">BD749_2720</name>
</gene>
<evidence type="ECO:0000313" key="1">
    <source>
        <dbReference type="EMBL" id="PKV62890.1"/>
    </source>
</evidence>
<organism evidence="1 2">
    <name type="scientific">Pontibacter ramchanderi</name>
    <dbReference type="NCBI Taxonomy" id="1179743"/>
    <lineage>
        <taxon>Bacteria</taxon>
        <taxon>Pseudomonadati</taxon>
        <taxon>Bacteroidota</taxon>
        <taxon>Cytophagia</taxon>
        <taxon>Cytophagales</taxon>
        <taxon>Hymenobacteraceae</taxon>
        <taxon>Pontibacter</taxon>
    </lineage>
</organism>
<name>A0A2N3U807_9BACT</name>